<feature type="compositionally biased region" description="Low complexity" evidence="1">
    <location>
        <begin position="79"/>
        <end position="105"/>
    </location>
</feature>
<dbReference type="OrthoDB" id="1927088at2759"/>
<feature type="compositionally biased region" description="Low complexity" evidence="1">
    <location>
        <begin position="38"/>
        <end position="50"/>
    </location>
</feature>
<evidence type="ECO:0000313" key="3">
    <source>
        <dbReference type="Proteomes" id="UP000631114"/>
    </source>
</evidence>
<dbReference type="GO" id="GO:0055028">
    <property type="term" value="C:cortical microtubule"/>
    <property type="evidence" value="ECO:0007669"/>
    <property type="project" value="TreeGrafter"/>
</dbReference>
<proteinExistence type="predicted"/>
<dbReference type="PANTHER" id="PTHR31949">
    <property type="entry name" value="GASTRIC MUCIN-LIKE PROTEIN"/>
    <property type="match status" value="1"/>
</dbReference>
<protein>
    <submittedName>
        <fullName evidence="2">Uncharacterized protein</fullName>
    </submittedName>
</protein>
<reference evidence="2 3" key="1">
    <citation type="submission" date="2020-10" db="EMBL/GenBank/DDBJ databases">
        <title>The Coptis chinensis genome and diversification of protoberbering-type alkaloids.</title>
        <authorList>
            <person name="Wang B."/>
            <person name="Shu S."/>
            <person name="Song C."/>
            <person name="Liu Y."/>
        </authorList>
    </citation>
    <scope>NUCLEOTIDE SEQUENCE [LARGE SCALE GENOMIC DNA]</scope>
    <source>
        <strain evidence="2">HL-2020</strain>
        <tissue evidence="2">Leaf</tissue>
    </source>
</reference>
<feature type="compositionally biased region" description="Polar residues" evidence="1">
    <location>
        <begin position="119"/>
        <end position="145"/>
    </location>
</feature>
<name>A0A835IEF4_9MAGN</name>
<evidence type="ECO:0000256" key="1">
    <source>
        <dbReference type="SAM" id="MobiDB-lite"/>
    </source>
</evidence>
<keyword evidence="3" id="KW-1185">Reference proteome</keyword>
<accession>A0A835IEF4</accession>
<organism evidence="2 3">
    <name type="scientific">Coptis chinensis</name>
    <dbReference type="NCBI Taxonomy" id="261450"/>
    <lineage>
        <taxon>Eukaryota</taxon>
        <taxon>Viridiplantae</taxon>
        <taxon>Streptophyta</taxon>
        <taxon>Embryophyta</taxon>
        <taxon>Tracheophyta</taxon>
        <taxon>Spermatophyta</taxon>
        <taxon>Magnoliopsida</taxon>
        <taxon>Ranunculales</taxon>
        <taxon>Ranunculaceae</taxon>
        <taxon>Coptidoideae</taxon>
        <taxon>Coptis</taxon>
    </lineage>
</organism>
<comment type="caution">
    <text evidence="2">The sequence shown here is derived from an EMBL/GenBank/DDBJ whole genome shotgun (WGS) entry which is preliminary data.</text>
</comment>
<dbReference type="GO" id="GO:0043622">
    <property type="term" value="P:cortical microtubule organization"/>
    <property type="evidence" value="ECO:0007669"/>
    <property type="project" value="TreeGrafter"/>
</dbReference>
<dbReference type="Proteomes" id="UP000631114">
    <property type="component" value="Unassembled WGS sequence"/>
</dbReference>
<evidence type="ECO:0000313" key="2">
    <source>
        <dbReference type="EMBL" id="KAF9616306.1"/>
    </source>
</evidence>
<dbReference type="EMBL" id="JADFTS010000003">
    <property type="protein sequence ID" value="KAF9616306.1"/>
    <property type="molecule type" value="Genomic_DNA"/>
</dbReference>
<gene>
    <name evidence="2" type="ORF">IFM89_029082</name>
</gene>
<dbReference type="AlphaFoldDB" id="A0A835IEF4"/>
<dbReference type="PANTHER" id="PTHR31949:SF20">
    <property type="entry name" value="OS01G0141900 PROTEIN"/>
    <property type="match status" value="1"/>
</dbReference>
<sequence length="168" mass="18278">MPKKQKRYKTETLQKNDYDWLLTTPPVTPLFSSLEMESQQTNTSQNKTTKAFPAALKSKFANSKVHTGPGEECAPKQISSPGSNSSSAESGSTTSSSGGQVSAASRRQTLSGNPAIPLSSKSTQSRAALPSNKPTISKTRSKPLTQKFYTNRYQLSTMHVQINVKNHK</sequence>
<feature type="region of interest" description="Disordered" evidence="1">
    <location>
        <begin position="33"/>
        <end position="145"/>
    </location>
</feature>